<dbReference type="AlphaFoldDB" id="A0A8W7P7I3"/>
<feature type="compositionally biased region" description="Basic and acidic residues" evidence="1">
    <location>
        <begin position="1"/>
        <end position="30"/>
    </location>
</feature>
<name>A0A8W7P7I3_ANOCL</name>
<organism evidence="2">
    <name type="scientific">Anopheles coluzzii</name>
    <name type="common">African malaria mosquito</name>
    <dbReference type="NCBI Taxonomy" id="1518534"/>
    <lineage>
        <taxon>Eukaryota</taxon>
        <taxon>Metazoa</taxon>
        <taxon>Ecdysozoa</taxon>
        <taxon>Arthropoda</taxon>
        <taxon>Hexapoda</taxon>
        <taxon>Insecta</taxon>
        <taxon>Pterygota</taxon>
        <taxon>Neoptera</taxon>
        <taxon>Endopterygota</taxon>
        <taxon>Diptera</taxon>
        <taxon>Nematocera</taxon>
        <taxon>Culicoidea</taxon>
        <taxon>Culicidae</taxon>
        <taxon>Anophelinae</taxon>
        <taxon>Anopheles</taxon>
    </lineage>
</organism>
<evidence type="ECO:0000313" key="2">
    <source>
        <dbReference type="EnsemblMetazoa" id="ACOM027249-PA.1"/>
    </source>
</evidence>
<accession>A0A8W7P7I3</accession>
<proteinExistence type="predicted"/>
<feature type="region of interest" description="Disordered" evidence="1">
    <location>
        <begin position="1"/>
        <end position="31"/>
    </location>
</feature>
<evidence type="ECO:0000256" key="1">
    <source>
        <dbReference type="SAM" id="MobiDB-lite"/>
    </source>
</evidence>
<dbReference type="Proteomes" id="UP000075882">
    <property type="component" value="Unassembled WGS sequence"/>
</dbReference>
<reference evidence="2" key="1">
    <citation type="submission" date="2022-08" db="UniProtKB">
        <authorList>
            <consortium name="EnsemblMetazoa"/>
        </authorList>
    </citation>
    <scope>IDENTIFICATION</scope>
</reference>
<sequence>MVEEKAPQSHSCEHHWHSDERSKHHSRSPESECCWGKTIRVSSGSSSLELVGYLLFCARLAASSLSWFSSPAEHRILVHLASSCALCKGFVARPATPASPIGTVERAWHGKQAYVCKPPQHHQLEQVAVLPFVCVVGWGPAYDEDDDDDGGFHSPKF</sequence>
<protein>
    <submittedName>
        <fullName evidence="2">Uncharacterized protein</fullName>
    </submittedName>
</protein>
<dbReference type="EnsemblMetazoa" id="ACOM027249-RA">
    <property type="protein sequence ID" value="ACOM027249-PA.1"/>
    <property type="gene ID" value="ACOM027249"/>
</dbReference>